<dbReference type="Pfam" id="PF13193">
    <property type="entry name" value="AMP-binding_C"/>
    <property type="match status" value="1"/>
</dbReference>
<dbReference type="InterPro" id="IPR025110">
    <property type="entry name" value="AMP-bd_C"/>
</dbReference>
<dbReference type="Gene3D" id="3.30.300.30">
    <property type="match status" value="1"/>
</dbReference>
<evidence type="ECO:0000313" key="3">
    <source>
        <dbReference type="EMBL" id="SDF00415.1"/>
    </source>
</evidence>
<dbReference type="Proteomes" id="UP000199406">
    <property type="component" value="Unassembled WGS sequence"/>
</dbReference>
<evidence type="ECO:0000313" key="4">
    <source>
        <dbReference type="Proteomes" id="UP000199406"/>
    </source>
</evidence>
<dbReference type="OrthoDB" id="4363623at2"/>
<dbReference type="InterPro" id="IPR020845">
    <property type="entry name" value="AMP-binding_CS"/>
</dbReference>
<evidence type="ECO:0000259" key="1">
    <source>
        <dbReference type="Pfam" id="PF00501"/>
    </source>
</evidence>
<feature type="domain" description="AMP-dependent synthetase/ligase" evidence="1">
    <location>
        <begin position="49"/>
        <end position="418"/>
    </location>
</feature>
<evidence type="ECO:0000259" key="2">
    <source>
        <dbReference type="Pfam" id="PF13193"/>
    </source>
</evidence>
<accession>A0A1G7HJ07</accession>
<dbReference type="EMBL" id="FNBT01000001">
    <property type="protein sequence ID" value="SDF00415.1"/>
    <property type="molecule type" value="Genomic_DNA"/>
</dbReference>
<gene>
    <name evidence="3" type="ORF">SAMN05660662_0647</name>
</gene>
<dbReference type="PROSITE" id="PS00455">
    <property type="entry name" value="AMP_BINDING"/>
    <property type="match status" value="1"/>
</dbReference>
<dbReference type="AlphaFoldDB" id="A0A1G7HJ07"/>
<proteinExistence type="predicted"/>
<dbReference type="InterPro" id="IPR045851">
    <property type="entry name" value="AMP-bd_C_sf"/>
</dbReference>
<sequence>MSLSHQEAVAQVTSPGQMFELVPWTRPDGVTYDIFKNAPPSMREIFALCRAHGDAPYLVFGDERRTFAETFAEADAFAAALVERYGVQKGDRVAIAMRNFPEWVEAFIAILSIGAISVSMNAWWTEDELDFALEDSGATVIVADEQRAKLAAASAARLGARIVVVRSSAPIEGADRWEDVVVPGTPLPDVAVESEDDATILYTSGTTGRPKGAVSTQRALVNTVMGFLARGMVAALVTPPEDPDAPPGGAILAVPLFHVTGCVAVMLGSLVAGRKLAIMYKWDPEAALELIQSEKLSAFVGVPTQSIDMLQHPRFAEYDTSSLLSVGGGGAPTPPALIANIDNSFKAASPGFSYGMTETNALGPSLAGQDALDKPMAAGRVPLPMQAEIRDPSTFEVLPVGERGEIWFRGVNLIRGYWNRPDATAETIVDGWLRTGDIGHLDDEGLVYVDDRLKDMVLRGGENVYCAEVEAAIYEHPSVMEAAVLGVPHERLGEEVATVIVLNDGASLTQDELVGFLGERLASFKIPTVIDIRTSPLPRNPAGKFLKRELRGELEPQQG</sequence>
<reference evidence="4" key="1">
    <citation type="submission" date="2016-10" db="EMBL/GenBank/DDBJ databases">
        <authorList>
            <person name="Varghese N."/>
            <person name="Submissions S."/>
        </authorList>
    </citation>
    <scope>NUCLEOTIDE SEQUENCE [LARGE SCALE GENOMIC DNA]</scope>
    <source>
        <strain evidence="4">DSM 44268</strain>
    </source>
</reference>
<organism evidence="3 4">
    <name type="scientific">Blastococcus aurantiacus</name>
    <dbReference type="NCBI Taxonomy" id="1550231"/>
    <lineage>
        <taxon>Bacteria</taxon>
        <taxon>Bacillati</taxon>
        <taxon>Actinomycetota</taxon>
        <taxon>Actinomycetes</taxon>
        <taxon>Geodermatophilales</taxon>
        <taxon>Geodermatophilaceae</taxon>
        <taxon>Blastococcus</taxon>
    </lineage>
</organism>
<dbReference type="GO" id="GO:0016405">
    <property type="term" value="F:CoA-ligase activity"/>
    <property type="evidence" value="ECO:0007669"/>
    <property type="project" value="TreeGrafter"/>
</dbReference>
<dbReference type="InterPro" id="IPR000873">
    <property type="entry name" value="AMP-dep_synth/lig_dom"/>
</dbReference>
<dbReference type="PANTHER" id="PTHR24096">
    <property type="entry name" value="LONG-CHAIN-FATTY-ACID--COA LIGASE"/>
    <property type="match status" value="1"/>
</dbReference>
<dbReference type="Gene3D" id="2.30.38.10">
    <property type="entry name" value="Luciferase, Domain 3"/>
    <property type="match status" value="1"/>
</dbReference>
<keyword evidence="4" id="KW-1185">Reference proteome</keyword>
<dbReference type="STRING" id="1550231.SAMN05660662_0647"/>
<feature type="domain" description="AMP-binding enzyme C-terminal" evidence="2">
    <location>
        <begin position="468"/>
        <end position="544"/>
    </location>
</feature>
<name>A0A1G7HJ07_9ACTN</name>
<dbReference type="SUPFAM" id="SSF56801">
    <property type="entry name" value="Acetyl-CoA synthetase-like"/>
    <property type="match status" value="1"/>
</dbReference>
<protein>
    <submittedName>
        <fullName evidence="3">Long-chain acyl-CoA synthetase</fullName>
    </submittedName>
</protein>
<dbReference type="Gene3D" id="3.40.50.980">
    <property type="match status" value="2"/>
</dbReference>
<dbReference type="Pfam" id="PF00501">
    <property type="entry name" value="AMP-binding"/>
    <property type="match status" value="1"/>
</dbReference>